<name>A0A653BTH4_CALMS</name>
<feature type="non-terminal residue" evidence="2">
    <location>
        <position position="1"/>
    </location>
</feature>
<sequence>RFDTAVLLGGRSKQGCHRLLYKFLLGTLLVIIRPLRTITTNDMNAFAAVFVLGAMALSCAQAGLLAPHAFYAAPGAIAAPYAAFVHSGHHEGQYVPDHLERLYDDGQYRAQLRAVPLAPSPYGLTVAGSGLEGQYVHDYTEKLYDDGSYRPEIRAAPLALSPYGLTPAGSGLEGQYVHDYTEKLYDDGSYRPGFDHH</sequence>
<dbReference type="AlphaFoldDB" id="A0A653BTH4"/>
<evidence type="ECO:0000256" key="1">
    <source>
        <dbReference type="SAM" id="Phobius"/>
    </source>
</evidence>
<dbReference type="EMBL" id="CAACVG010004297">
    <property type="protein sequence ID" value="VEN38287.1"/>
    <property type="molecule type" value="Genomic_DNA"/>
</dbReference>
<dbReference type="Proteomes" id="UP000410492">
    <property type="component" value="Unassembled WGS sequence"/>
</dbReference>
<evidence type="ECO:0000313" key="3">
    <source>
        <dbReference type="Proteomes" id="UP000410492"/>
    </source>
</evidence>
<gene>
    <name evidence="2" type="ORF">CALMAC_LOCUS3230</name>
</gene>
<keyword evidence="1" id="KW-0812">Transmembrane</keyword>
<proteinExistence type="predicted"/>
<evidence type="ECO:0000313" key="2">
    <source>
        <dbReference type="EMBL" id="VEN38287.1"/>
    </source>
</evidence>
<dbReference type="OrthoDB" id="6749586at2759"/>
<organism evidence="2 3">
    <name type="scientific">Callosobruchus maculatus</name>
    <name type="common">Southern cowpea weevil</name>
    <name type="synonym">Pulse bruchid</name>
    <dbReference type="NCBI Taxonomy" id="64391"/>
    <lineage>
        <taxon>Eukaryota</taxon>
        <taxon>Metazoa</taxon>
        <taxon>Ecdysozoa</taxon>
        <taxon>Arthropoda</taxon>
        <taxon>Hexapoda</taxon>
        <taxon>Insecta</taxon>
        <taxon>Pterygota</taxon>
        <taxon>Neoptera</taxon>
        <taxon>Endopterygota</taxon>
        <taxon>Coleoptera</taxon>
        <taxon>Polyphaga</taxon>
        <taxon>Cucujiformia</taxon>
        <taxon>Chrysomeloidea</taxon>
        <taxon>Chrysomelidae</taxon>
        <taxon>Bruchinae</taxon>
        <taxon>Bruchini</taxon>
        <taxon>Callosobruchus</taxon>
    </lineage>
</organism>
<reference evidence="2 3" key="1">
    <citation type="submission" date="2019-01" db="EMBL/GenBank/DDBJ databases">
        <authorList>
            <person name="Sayadi A."/>
        </authorList>
    </citation>
    <scope>NUCLEOTIDE SEQUENCE [LARGE SCALE GENOMIC DNA]</scope>
</reference>
<protein>
    <submittedName>
        <fullName evidence="2">Uncharacterized protein</fullName>
    </submittedName>
</protein>
<keyword evidence="1" id="KW-1133">Transmembrane helix</keyword>
<keyword evidence="3" id="KW-1185">Reference proteome</keyword>
<feature type="transmembrane region" description="Helical" evidence="1">
    <location>
        <begin position="45"/>
        <end position="66"/>
    </location>
</feature>
<keyword evidence="1" id="KW-0472">Membrane</keyword>
<feature type="transmembrane region" description="Helical" evidence="1">
    <location>
        <begin position="20"/>
        <end position="39"/>
    </location>
</feature>
<accession>A0A653BTH4</accession>